<dbReference type="RefSeq" id="WP_380664795.1">
    <property type="nucleotide sequence ID" value="NZ_JBHTCJ010000002.1"/>
</dbReference>
<gene>
    <name evidence="2" type="ORF">ACFQRI_04650</name>
</gene>
<evidence type="ECO:0000313" key="3">
    <source>
        <dbReference type="Proteomes" id="UP001596504"/>
    </source>
</evidence>
<evidence type="ECO:0000256" key="1">
    <source>
        <dbReference type="SAM" id="Coils"/>
    </source>
</evidence>
<evidence type="ECO:0000313" key="2">
    <source>
        <dbReference type="EMBL" id="MFC7340693.1"/>
    </source>
</evidence>
<dbReference type="Proteomes" id="UP001596504">
    <property type="component" value="Unassembled WGS sequence"/>
</dbReference>
<accession>A0ABW2LH80</accession>
<sequence length="106" mass="11499">MAGYVVDPAGLESAIKKLEAVRDDADSLRRQAGMVKPGELTAQDAYTSKAREAIQERATGETGSLTMIVGQLRAKLTEKIDAYQAALDEYRRNDEAAAAENRRAKA</sequence>
<organism evidence="2 3">
    <name type="scientific">Saccharopolyspora griseoalba</name>
    <dbReference type="NCBI Taxonomy" id="1431848"/>
    <lineage>
        <taxon>Bacteria</taxon>
        <taxon>Bacillati</taxon>
        <taxon>Actinomycetota</taxon>
        <taxon>Actinomycetes</taxon>
        <taxon>Pseudonocardiales</taxon>
        <taxon>Pseudonocardiaceae</taxon>
        <taxon>Saccharopolyspora</taxon>
    </lineage>
</organism>
<keyword evidence="3" id="KW-1185">Reference proteome</keyword>
<reference evidence="3" key="1">
    <citation type="journal article" date="2019" name="Int. J. Syst. Evol. Microbiol.">
        <title>The Global Catalogue of Microorganisms (GCM) 10K type strain sequencing project: providing services to taxonomists for standard genome sequencing and annotation.</title>
        <authorList>
            <consortium name="The Broad Institute Genomics Platform"/>
            <consortium name="The Broad Institute Genome Sequencing Center for Infectious Disease"/>
            <person name="Wu L."/>
            <person name="Ma J."/>
        </authorList>
    </citation>
    <scope>NUCLEOTIDE SEQUENCE [LARGE SCALE GENOMIC DNA]</scope>
    <source>
        <strain evidence="3">WLHS5</strain>
    </source>
</reference>
<proteinExistence type="predicted"/>
<feature type="coiled-coil region" evidence="1">
    <location>
        <begin position="73"/>
        <end position="100"/>
    </location>
</feature>
<name>A0ABW2LH80_9PSEU</name>
<keyword evidence="1" id="KW-0175">Coiled coil</keyword>
<dbReference type="EMBL" id="JBHTCJ010000002">
    <property type="protein sequence ID" value="MFC7340693.1"/>
    <property type="molecule type" value="Genomic_DNA"/>
</dbReference>
<evidence type="ECO:0008006" key="4">
    <source>
        <dbReference type="Google" id="ProtNLM"/>
    </source>
</evidence>
<protein>
    <recommendedName>
        <fullName evidence="4">PE domain-containing protein</fullName>
    </recommendedName>
</protein>
<comment type="caution">
    <text evidence="2">The sequence shown here is derived from an EMBL/GenBank/DDBJ whole genome shotgun (WGS) entry which is preliminary data.</text>
</comment>